<evidence type="ECO:0000313" key="2">
    <source>
        <dbReference type="Proteomes" id="UP000000530"/>
    </source>
</evidence>
<dbReference type="AlphaFoldDB" id="A0A0H2WWD4"/>
<dbReference type="Proteomes" id="UP000000530">
    <property type="component" value="Chromosome"/>
</dbReference>
<gene>
    <name evidence="1" type="ordered locus">SACOL1508</name>
</gene>
<organism evidence="1 2">
    <name type="scientific">Staphylococcus aureus (strain COL)</name>
    <dbReference type="NCBI Taxonomy" id="93062"/>
    <lineage>
        <taxon>Bacteria</taxon>
        <taxon>Bacillati</taxon>
        <taxon>Bacillota</taxon>
        <taxon>Bacilli</taxon>
        <taxon>Bacillales</taxon>
        <taxon>Staphylococcaceae</taxon>
        <taxon>Staphylococcus</taxon>
    </lineage>
</organism>
<reference evidence="1 2" key="1">
    <citation type="journal article" date="2005" name="J. Bacteriol.">
        <title>Insights on evolution of virulence and resistance from the complete genome analysis of an early methicillin-resistant Staphylococcus aureus strain and a biofilm-producing methicillin-resistant Staphylococcus epidermidis strain.</title>
        <authorList>
            <person name="Gill S.R."/>
            <person name="Fouts D.E."/>
            <person name="Archer G.L."/>
            <person name="Mongodin E.F."/>
            <person name="Deboy R.T."/>
            <person name="Ravel J."/>
            <person name="Paulsen I.T."/>
            <person name="Kolonay J.F."/>
            <person name="Brinkac L."/>
            <person name="Beanan M."/>
            <person name="Dodson R.J."/>
            <person name="Daugherty S.C."/>
            <person name="Madupu R."/>
            <person name="Angiuoli S.V."/>
            <person name="Durkin A.S."/>
            <person name="Haft D.H."/>
            <person name="Vamathevan J."/>
            <person name="Khouri H."/>
            <person name="Utterback T."/>
            <person name="Lee C."/>
            <person name="Dimitrov G."/>
            <person name="Jiang L."/>
            <person name="Qin H."/>
            <person name="Weidman J."/>
            <person name="Tran K."/>
            <person name="Kang K."/>
            <person name="Hance I.R."/>
            <person name="Nelson K.E."/>
            <person name="Fraser C.M."/>
        </authorList>
    </citation>
    <scope>NUCLEOTIDE SEQUENCE [LARGE SCALE GENOMIC DNA]</scope>
    <source>
        <strain evidence="1 2">COL</strain>
    </source>
</reference>
<protein>
    <submittedName>
        <fullName evidence="1">Uncharacterized protein</fullName>
    </submittedName>
</protein>
<accession>A0A0H2WWD4</accession>
<dbReference type="KEGG" id="sac:SACOL1508"/>
<evidence type="ECO:0000313" key="1">
    <source>
        <dbReference type="EMBL" id="AAW36703.1"/>
    </source>
</evidence>
<dbReference type="HOGENOM" id="CLU_3276887_0_0_9"/>
<dbReference type="EMBL" id="CP000046">
    <property type="protein sequence ID" value="AAW36703.1"/>
    <property type="molecule type" value="Genomic_DNA"/>
</dbReference>
<name>A0A0H2WWD4_STAAC</name>
<sequence length="41" mass="5036">MWLVIMIIHNKARFLCCSKLLEKFYSFLVTRIKKRGIFFIK</sequence>
<proteinExistence type="predicted"/>